<proteinExistence type="evidence at transcript level"/>
<evidence type="ECO:0000259" key="2">
    <source>
        <dbReference type="Pfam" id="PF07127"/>
    </source>
</evidence>
<dbReference type="EMBL" id="EF414297">
    <property type="protein sequence ID" value="ABS31383.1"/>
    <property type="molecule type" value="mRNA"/>
</dbReference>
<keyword evidence="1" id="KW-0812">Transmembrane</keyword>
<name>A7KH76_MEDTR</name>
<evidence type="ECO:0000313" key="3">
    <source>
        <dbReference type="EMBL" id="ABS31383.1"/>
    </source>
</evidence>
<keyword evidence="1" id="KW-1133">Transmembrane helix</keyword>
<dbReference type="AlphaFoldDB" id="A7KH76"/>
<feature type="transmembrane region" description="Helical" evidence="1">
    <location>
        <begin position="12"/>
        <end position="31"/>
    </location>
</feature>
<accession>A7KH76</accession>
<keyword evidence="1" id="KW-0472">Membrane</keyword>
<evidence type="ECO:0000256" key="1">
    <source>
        <dbReference type="SAM" id="Phobius"/>
    </source>
</evidence>
<dbReference type="Pfam" id="PF07127">
    <property type="entry name" value="Nodulin_late"/>
    <property type="match status" value="1"/>
</dbReference>
<protein>
    <submittedName>
        <fullName evidence="3">Nodule-specific cysteine-rich peptide 62</fullName>
    </submittedName>
</protein>
<dbReference type="InterPro" id="IPR009810">
    <property type="entry name" value="Nodulin_late_dom"/>
</dbReference>
<sequence length="62" mass="6988">MQRRKNMAQILLFAYVFIISISLFLVVTNGVKIPCVKDTDCPTLPCPLYSKCVDGFCKMLSI</sequence>
<dbReference type="GO" id="GO:0046872">
    <property type="term" value="F:metal ion binding"/>
    <property type="evidence" value="ECO:0007669"/>
    <property type="project" value="InterPro"/>
</dbReference>
<reference evidence="3" key="1">
    <citation type="journal article" date="2007" name="Mol. Plant Microbe Interact.">
        <title>Genomic organization and evolutionary insights on GRP and NCR genes, two large nodule-specific gene families in Medicago truncatula.</title>
        <authorList>
            <person name="Alunni B."/>
            <person name="Kevei Z."/>
            <person name="Redondo-Nieto M."/>
            <person name="Kondorosi A."/>
            <person name="Mergaert P."/>
            <person name="Kondorosi E."/>
        </authorList>
    </citation>
    <scope>NUCLEOTIDE SEQUENCE</scope>
</reference>
<feature type="domain" description="Late nodulin" evidence="2">
    <location>
        <begin position="7"/>
        <end position="58"/>
    </location>
</feature>
<organism evidence="3">
    <name type="scientific">Medicago truncatula</name>
    <name type="common">Barrel medic</name>
    <name type="synonym">Medicago tribuloides</name>
    <dbReference type="NCBI Taxonomy" id="3880"/>
    <lineage>
        <taxon>Eukaryota</taxon>
        <taxon>Viridiplantae</taxon>
        <taxon>Streptophyta</taxon>
        <taxon>Embryophyta</taxon>
        <taxon>Tracheophyta</taxon>
        <taxon>Spermatophyta</taxon>
        <taxon>Magnoliopsida</taxon>
        <taxon>eudicotyledons</taxon>
        <taxon>Gunneridae</taxon>
        <taxon>Pentapetalae</taxon>
        <taxon>rosids</taxon>
        <taxon>fabids</taxon>
        <taxon>Fabales</taxon>
        <taxon>Fabaceae</taxon>
        <taxon>Papilionoideae</taxon>
        <taxon>50 kb inversion clade</taxon>
        <taxon>NPAAA clade</taxon>
        <taxon>Hologalegina</taxon>
        <taxon>IRL clade</taxon>
        <taxon>Trifolieae</taxon>
        <taxon>Medicago</taxon>
    </lineage>
</organism>